<reference evidence="4 5" key="1">
    <citation type="submission" date="2018-04" db="EMBL/GenBank/DDBJ databases">
        <title>Halococcoides cellulosivorans gen. nov., sp. nov., an extremely halophilic cellulose-utilizing haloarchaeon from hypersaline lakes.</title>
        <authorList>
            <person name="Sorokin D.Y."/>
            <person name="Toshchakov S.V."/>
            <person name="Samarov N.I."/>
            <person name="Korzhenkov A."/>
            <person name="Kublanov I.V."/>
        </authorList>
    </citation>
    <scope>NUCLEOTIDE SEQUENCE [LARGE SCALE GENOMIC DNA]</scope>
    <source>
        <strain evidence="4 5">HArcel1</strain>
    </source>
</reference>
<gene>
    <name evidence="4" type="ORF">HARCEL1_00130</name>
</gene>
<evidence type="ECO:0000256" key="2">
    <source>
        <dbReference type="SAM" id="Phobius"/>
    </source>
</evidence>
<keyword evidence="5" id="KW-1185">Reference proteome</keyword>
<dbReference type="Pfam" id="PF23981">
    <property type="entry name" value="DUF7305"/>
    <property type="match status" value="1"/>
</dbReference>
<sequence>MNNHYKFASGDRAVSPVLGTVFVFAFVVLVAGGIVLAGASAVDLSKEQAETKQVRLSMQELADSASSVAGEDGRSRQIDLSRAGSRIDATDGAIRIAIDNGTETWSAERTLGSVGYERSETTIAYQGGGVWEKAPDSDSVSVVSPPPIDYRTRGEPTLSVPVIRVVGGSQAGDSLTVESAGSAAALIPSSKVPLEPGSTVNLTVESAYYRGWGQVFERQLGSAPVSYNATAKTVTVSLVRGDDVADSTIRSSVYSQNVTSLGGVSNHGAVGSYDSTGATGSNGAARFEDDISLTNNARIGGELHIDGNLTTDKEFSVTGPARVGGTAHVQNENTFEDSLSVGEDLIVSGGGANDPREFQGPVRVGGTFTGLSGRPITDTHAHDDVSVAAGMEVGSSARIGGTLTADGTVRLLATPTFAGETVGGDVIGGSEVYVDGGSVGGSVFTDGDAHVVDGTVKGSVEAGGTVHLHKSGTVDGPIRAAGDVIVYGGQHSTLDRIEAGGDVVLHPGASVTPKGDEVGVERIVVADKDVVLKESSSYYGTRSASLQADVYAANADGSYAVHLEGSKTQIKGDVYVHDATNVKVGYSYDDYRCTSTETTDKRITGCIAEEEPLGEQVSPPPSLPAEAPAAPQSPTIYSEKRSVNDIVAAHEHLQTNPDTSPIIQDGEIASTNGCSGTCTLTAGQYALDRIDIAEGDELVMDTSGGPIEIYVTEEIQVGAGDPGRIHVAGNDRVTIYHEGHETRLQANSRVTTESGSARQLWIYQTPDPIDNDPDFMVGSEGTNAPSFTGVFYGYNPDGPDTRFRLDDDGTVYGAVLGEMAGIVEHGAVYYDETLASATVEDDSDSTSAEVVYLQSEDRSVTVG</sequence>
<evidence type="ECO:0000313" key="4">
    <source>
        <dbReference type="EMBL" id="AWB26237.1"/>
    </source>
</evidence>
<dbReference type="EMBL" id="CP028858">
    <property type="protein sequence ID" value="AWB26237.1"/>
    <property type="molecule type" value="Genomic_DNA"/>
</dbReference>
<dbReference type="AlphaFoldDB" id="A0A2R4WXG7"/>
<dbReference type="InterPro" id="IPR055713">
    <property type="entry name" value="DUF7289"/>
</dbReference>
<keyword evidence="2" id="KW-0472">Membrane</keyword>
<feature type="region of interest" description="Disordered" evidence="1">
    <location>
        <begin position="611"/>
        <end position="633"/>
    </location>
</feature>
<dbReference type="InterPro" id="IPR055729">
    <property type="entry name" value="DUF7305"/>
</dbReference>
<feature type="transmembrane region" description="Helical" evidence="2">
    <location>
        <begin position="21"/>
        <end position="42"/>
    </location>
</feature>
<dbReference type="RefSeq" id="WP_108380606.1">
    <property type="nucleotide sequence ID" value="NZ_CP028858.1"/>
</dbReference>
<keyword evidence="2" id="KW-0812">Transmembrane</keyword>
<name>A0A2R4WXG7_9EURY</name>
<dbReference type="Pfam" id="PF23960">
    <property type="entry name" value="DUF7289"/>
    <property type="match status" value="1"/>
</dbReference>
<protein>
    <recommendedName>
        <fullName evidence="3">DUF7305 domain-containing protein</fullName>
    </recommendedName>
</protein>
<dbReference type="Proteomes" id="UP000244727">
    <property type="component" value="Chromosome"/>
</dbReference>
<dbReference type="KEGG" id="harc:HARCEL1_00130"/>
<keyword evidence="2" id="KW-1133">Transmembrane helix</keyword>
<evidence type="ECO:0000256" key="1">
    <source>
        <dbReference type="SAM" id="MobiDB-lite"/>
    </source>
</evidence>
<dbReference type="GeneID" id="36510867"/>
<feature type="compositionally biased region" description="Low complexity" evidence="1">
    <location>
        <begin position="624"/>
        <end position="633"/>
    </location>
</feature>
<evidence type="ECO:0000313" key="5">
    <source>
        <dbReference type="Proteomes" id="UP000244727"/>
    </source>
</evidence>
<organism evidence="4 5">
    <name type="scientific">Halococcoides cellulosivorans</name>
    <dbReference type="NCBI Taxonomy" id="1679096"/>
    <lineage>
        <taxon>Archaea</taxon>
        <taxon>Methanobacteriati</taxon>
        <taxon>Methanobacteriota</taxon>
        <taxon>Stenosarchaea group</taxon>
        <taxon>Halobacteria</taxon>
        <taxon>Halobacteriales</taxon>
        <taxon>Haloarculaceae</taxon>
        <taxon>Halococcoides</taxon>
    </lineage>
</organism>
<feature type="domain" description="DUF7305" evidence="3">
    <location>
        <begin position="667"/>
        <end position="835"/>
    </location>
</feature>
<proteinExistence type="predicted"/>
<accession>A0A2R4WXG7</accession>
<evidence type="ECO:0000259" key="3">
    <source>
        <dbReference type="Pfam" id="PF23981"/>
    </source>
</evidence>